<sequence length="55" mass="6279">VSPICCIPSEVALEIFKFCLPDDIFPRPSVRSAPLLLSRVCHTWRILAITTPRLW</sequence>
<evidence type="ECO:0000313" key="1">
    <source>
        <dbReference type="EMBL" id="TDL13968.1"/>
    </source>
</evidence>
<evidence type="ECO:0008006" key="3">
    <source>
        <dbReference type="Google" id="ProtNLM"/>
    </source>
</evidence>
<gene>
    <name evidence="1" type="ORF">BD410DRAFT_683360</name>
</gene>
<name>A0A4Y7PFY4_9AGAM</name>
<accession>A0A4Y7PFY4</accession>
<reference evidence="1 2" key="1">
    <citation type="submission" date="2018-06" db="EMBL/GenBank/DDBJ databases">
        <title>A transcriptomic atlas of mushroom development highlights an independent origin of complex multicellularity.</title>
        <authorList>
            <consortium name="DOE Joint Genome Institute"/>
            <person name="Krizsan K."/>
            <person name="Almasi E."/>
            <person name="Merenyi Z."/>
            <person name="Sahu N."/>
            <person name="Viragh M."/>
            <person name="Koszo T."/>
            <person name="Mondo S."/>
            <person name="Kiss B."/>
            <person name="Balint B."/>
            <person name="Kues U."/>
            <person name="Barry K."/>
            <person name="Hegedus J.C."/>
            <person name="Henrissat B."/>
            <person name="Johnson J."/>
            <person name="Lipzen A."/>
            <person name="Ohm R."/>
            <person name="Nagy I."/>
            <person name="Pangilinan J."/>
            <person name="Yan J."/>
            <person name="Xiong Y."/>
            <person name="Grigoriev I.V."/>
            <person name="Hibbett D.S."/>
            <person name="Nagy L.G."/>
        </authorList>
    </citation>
    <scope>NUCLEOTIDE SEQUENCE [LARGE SCALE GENOMIC DNA]</scope>
    <source>
        <strain evidence="1 2">SZMC22713</strain>
    </source>
</reference>
<dbReference type="STRING" id="50990.A0A4Y7PFY4"/>
<keyword evidence="2" id="KW-1185">Reference proteome</keyword>
<organism evidence="1 2">
    <name type="scientific">Rickenella mellea</name>
    <dbReference type="NCBI Taxonomy" id="50990"/>
    <lineage>
        <taxon>Eukaryota</taxon>
        <taxon>Fungi</taxon>
        <taxon>Dikarya</taxon>
        <taxon>Basidiomycota</taxon>
        <taxon>Agaricomycotina</taxon>
        <taxon>Agaricomycetes</taxon>
        <taxon>Hymenochaetales</taxon>
        <taxon>Rickenellaceae</taxon>
        <taxon>Rickenella</taxon>
    </lineage>
</organism>
<dbReference type="Proteomes" id="UP000294933">
    <property type="component" value="Unassembled WGS sequence"/>
</dbReference>
<dbReference type="VEuPathDB" id="FungiDB:BD410DRAFT_683360"/>
<dbReference type="OrthoDB" id="2269034at2759"/>
<proteinExistence type="predicted"/>
<feature type="non-terminal residue" evidence="1">
    <location>
        <position position="55"/>
    </location>
</feature>
<protein>
    <recommendedName>
        <fullName evidence="3">F-box domain-containing protein</fullName>
    </recommendedName>
</protein>
<dbReference type="Gene3D" id="1.20.1280.50">
    <property type="match status" value="1"/>
</dbReference>
<feature type="non-terminal residue" evidence="1">
    <location>
        <position position="1"/>
    </location>
</feature>
<evidence type="ECO:0000313" key="2">
    <source>
        <dbReference type="Proteomes" id="UP000294933"/>
    </source>
</evidence>
<dbReference type="EMBL" id="ML170418">
    <property type="protein sequence ID" value="TDL13968.1"/>
    <property type="molecule type" value="Genomic_DNA"/>
</dbReference>
<dbReference type="AlphaFoldDB" id="A0A4Y7PFY4"/>